<feature type="domain" description="CATSPERG N-terminal" evidence="3">
    <location>
        <begin position="122"/>
        <end position="161"/>
    </location>
</feature>
<sequence>RRRAALRPPPPPWQPRPANMQHPFALLVLLHIQVCLLLKDCEWKVVLNDFDNLGGDQAVFFRQRPVTSIASVFQNLTDSAIDLNDKNSHYLGFPYYLKINLTCITQGVQASWGYLFVSWASTGPCASEEVCRMCWYTPMPMTKRSVVMEVLVESNGLGFEFFFAVYRFFMNINGYMKETETGLQSSLGEKTMSFYSSSRPIWSTFNQAPVLILGGFQAYKIILVSDSEFADFTAVEVESRERGRWVASEGITLLWPAVAMRSKSGLLSTMIVFPRVAGCRGESP</sequence>
<keyword evidence="1" id="KW-0732">Signal</keyword>
<reference evidence="4" key="2">
    <citation type="submission" date="2025-09" db="UniProtKB">
        <authorList>
            <consortium name="Ensembl"/>
        </authorList>
    </citation>
    <scope>IDENTIFICATION</scope>
</reference>
<dbReference type="GO" id="GO:0036128">
    <property type="term" value="C:CatSper complex"/>
    <property type="evidence" value="ECO:0007669"/>
    <property type="project" value="InterPro"/>
</dbReference>
<feature type="signal peptide" evidence="1">
    <location>
        <begin position="1"/>
        <end position="37"/>
    </location>
</feature>
<feature type="chain" id="PRO_5034684367" evidence="1">
    <location>
        <begin position="38"/>
        <end position="284"/>
    </location>
</feature>
<dbReference type="InterPro" id="IPR053871">
    <property type="entry name" value="CATSPERG_beta-prop"/>
</dbReference>
<dbReference type="GeneTree" id="ENSGT00390000014139"/>
<dbReference type="AlphaFoldDB" id="A0A8C3FMV0"/>
<organism evidence="4 5">
    <name type="scientific">Chrysemys picta bellii</name>
    <name type="common">Western painted turtle</name>
    <name type="synonym">Emys bellii</name>
    <dbReference type="NCBI Taxonomy" id="8478"/>
    <lineage>
        <taxon>Eukaryota</taxon>
        <taxon>Metazoa</taxon>
        <taxon>Chordata</taxon>
        <taxon>Craniata</taxon>
        <taxon>Vertebrata</taxon>
        <taxon>Euteleostomi</taxon>
        <taxon>Archelosauria</taxon>
        <taxon>Testudinata</taxon>
        <taxon>Testudines</taxon>
        <taxon>Cryptodira</taxon>
        <taxon>Durocryptodira</taxon>
        <taxon>Testudinoidea</taxon>
        <taxon>Emydidae</taxon>
        <taxon>Chrysemys</taxon>
    </lineage>
</organism>
<keyword evidence="5" id="KW-1185">Reference proteome</keyword>
<dbReference type="PANTHER" id="PTHR14327:SF1">
    <property type="entry name" value="CATION CHANNEL SPERM-ASSOCIATED AUXILIARY SUBUNIT GAMMA"/>
    <property type="match status" value="1"/>
</dbReference>
<proteinExistence type="predicted"/>
<evidence type="ECO:0000259" key="2">
    <source>
        <dbReference type="Pfam" id="PF15064"/>
    </source>
</evidence>
<dbReference type="PANTHER" id="PTHR14327">
    <property type="entry name" value="CATION CHANNEL SPERM-ASSOCIATED PROTEIN SUBUNIT GAMMA"/>
    <property type="match status" value="1"/>
</dbReference>
<dbReference type="Ensembl" id="ENSCPBT00000013766.1">
    <property type="protein sequence ID" value="ENSCPBP00000011496.1"/>
    <property type="gene ID" value="ENSCPBG00000008758.1"/>
</dbReference>
<dbReference type="InterPro" id="IPR053872">
    <property type="entry name" value="CATSPERG_N"/>
</dbReference>
<feature type="domain" description="CATSPERG beta-propeller" evidence="2">
    <location>
        <begin position="195"/>
        <end position="238"/>
    </location>
</feature>
<dbReference type="Pfam" id="PF15064">
    <property type="entry name" value="CATSPERG_beta-prop"/>
    <property type="match status" value="1"/>
</dbReference>
<evidence type="ECO:0000256" key="1">
    <source>
        <dbReference type="SAM" id="SignalP"/>
    </source>
</evidence>
<name>A0A8C3FMV0_CHRPI</name>
<dbReference type="Pfam" id="PF22840">
    <property type="entry name" value="CATSPERG_NTD"/>
    <property type="match status" value="2"/>
</dbReference>
<dbReference type="InterPro" id="IPR028246">
    <property type="entry name" value="CATSPERG"/>
</dbReference>
<protein>
    <submittedName>
        <fullName evidence="4">Uncharacterized protein</fullName>
    </submittedName>
</protein>
<dbReference type="Proteomes" id="UP000694380">
    <property type="component" value="Unplaced"/>
</dbReference>
<accession>A0A8C3FMV0</accession>
<dbReference type="GO" id="GO:0097228">
    <property type="term" value="C:sperm principal piece"/>
    <property type="evidence" value="ECO:0007669"/>
    <property type="project" value="InterPro"/>
</dbReference>
<reference evidence="4" key="1">
    <citation type="submission" date="2025-08" db="UniProtKB">
        <authorList>
            <consortium name="Ensembl"/>
        </authorList>
    </citation>
    <scope>IDENTIFICATION</scope>
</reference>
<evidence type="ECO:0000313" key="4">
    <source>
        <dbReference type="Ensembl" id="ENSCPBP00000011496.1"/>
    </source>
</evidence>
<evidence type="ECO:0000313" key="5">
    <source>
        <dbReference type="Proteomes" id="UP000694380"/>
    </source>
</evidence>
<dbReference type="OMA" id="QWFTHEL"/>
<feature type="domain" description="CATSPERG N-terminal" evidence="3">
    <location>
        <begin position="41"/>
        <end position="108"/>
    </location>
</feature>
<evidence type="ECO:0000259" key="3">
    <source>
        <dbReference type="Pfam" id="PF22840"/>
    </source>
</evidence>